<name>A0A183AST2_9TREM</name>
<dbReference type="PANTHER" id="PTHR44147:SF2">
    <property type="entry name" value="DEHYDROGENASE_REDUCTASE SDR FAMILY MEMBER 1"/>
    <property type="match status" value="1"/>
</dbReference>
<reference evidence="1" key="1">
    <citation type="submission" date="2016-06" db="UniProtKB">
        <authorList>
            <consortium name="WormBaseParasite"/>
        </authorList>
    </citation>
    <scope>IDENTIFICATION</scope>
</reference>
<accession>A0A183AST2</accession>
<protein>
    <submittedName>
        <fullName evidence="1">NAD_binding_4 domain-containing protein</fullName>
    </submittedName>
</protein>
<dbReference type="WBParaSite" id="ECPE_0001004901-mRNA-1">
    <property type="protein sequence ID" value="ECPE_0001004901-mRNA-1"/>
    <property type="gene ID" value="ECPE_0001004901"/>
</dbReference>
<sequence>LDRMSMEMSRDLMRRGANVVVVSLLPGLVHTESVVSVLNSGRAPSMLTDAVNALLGVSVEVPGLVVATMVGQPQHVLLKQSGRTLFLSDLARRFGVKDCNKKYPTDPRSVKTLLKLAGWRRVAFFVPSFVKVPCWVLSIVTSKF</sequence>
<dbReference type="PANTHER" id="PTHR44147">
    <property type="entry name" value="DEHYDROGENASE/REDUCTASE SDR FAMILY MEMBER 1"/>
    <property type="match status" value="1"/>
</dbReference>
<evidence type="ECO:0000313" key="1">
    <source>
        <dbReference type="WBParaSite" id="ECPE_0001004901-mRNA-1"/>
    </source>
</evidence>
<organism evidence="1">
    <name type="scientific">Echinostoma caproni</name>
    <dbReference type="NCBI Taxonomy" id="27848"/>
    <lineage>
        <taxon>Eukaryota</taxon>
        <taxon>Metazoa</taxon>
        <taxon>Spiralia</taxon>
        <taxon>Lophotrochozoa</taxon>
        <taxon>Platyhelminthes</taxon>
        <taxon>Trematoda</taxon>
        <taxon>Digenea</taxon>
        <taxon>Plagiorchiida</taxon>
        <taxon>Echinostomata</taxon>
        <taxon>Echinostomatoidea</taxon>
        <taxon>Echinostomatidae</taxon>
        <taxon>Echinostoma</taxon>
    </lineage>
</organism>
<dbReference type="AlphaFoldDB" id="A0A183AST2"/>
<proteinExistence type="predicted"/>